<feature type="transmembrane region" description="Helical" evidence="9">
    <location>
        <begin position="141"/>
        <end position="162"/>
    </location>
</feature>
<evidence type="ECO:0000313" key="10">
    <source>
        <dbReference type="EnsemblMetazoa" id="CJA19476.1"/>
    </source>
</evidence>
<evidence type="ECO:0000313" key="11">
    <source>
        <dbReference type="Proteomes" id="UP000005237"/>
    </source>
</evidence>
<comment type="catalytic activity">
    <reaction evidence="7">
        <text>a 1-O-(1Z-alkenyl)-sn-glycero-3-phosphoethanolamine + H2O = a 2,3-saturated aldehyde + sn-glycero-3-phosphoethanolamine</text>
        <dbReference type="Rhea" id="RHEA:16905"/>
        <dbReference type="ChEBI" id="CHEBI:15377"/>
        <dbReference type="ChEBI" id="CHEBI:73359"/>
        <dbReference type="ChEBI" id="CHEBI:77288"/>
        <dbReference type="ChEBI" id="CHEBI:143890"/>
        <dbReference type="EC" id="3.3.2.2"/>
    </reaction>
</comment>
<keyword evidence="3 9" id="KW-0812">Transmembrane</keyword>
<feature type="transmembrane region" description="Helical" evidence="9">
    <location>
        <begin position="5"/>
        <end position="22"/>
    </location>
</feature>
<evidence type="ECO:0000256" key="2">
    <source>
        <dbReference type="ARBA" id="ARBA00007375"/>
    </source>
</evidence>
<dbReference type="PANTHER" id="PTHR31885:SF6">
    <property type="entry name" value="GH04784P"/>
    <property type="match status" value="1"/>
</dbReference>
<feature type="transmembrane region" description="Helical" evidence="9">
    <location>
        <begin position="198"/>
        <end position="219"/>
    </location>
</feature>
<keyword evidence="11" id="KW-1185">Reference proteome</keyword>
<accession>A0A8R1I694</accession>
<evidence type="ECO:0000256" key="1">
    <source>
        <dbReference type="ARBA" id="ARBA00004141"/>
    </source>
</evidence>
<dbReference type="Pfam" id="PF07947">
    <property type="entry name" value="YhhN"/>
    <property type="match status" value="1"/>
</dbReference>
<dbReference type="PANTHER" id="PTHR31885">
    <property type="entry name" value="GH04784P"/>
    <property type="match status" value="1"/>
</dbReference>
<keyword evidence="4 9" id="KW-1133">Transmembrane helix</keyword>
<evidence type="ECO:0000256" key="9">
    <source>
        <dbReference type="SAM" id="Phobius"/>
    </source>
</evidence>
<keyword evidence="5 9" id="KW-0472">Membrane</keyword>
<reference evidence="10" key="2">
    <citation type="submission" date="2022-06" db="UniProtKB">
        <authorList>
            <consortium name="EnsemblMetazoa"/>
        </authorList>
    </citation>
    <scope>IDENTIFICATION</scope>
    <source>
        <strain evidence="10">DF5081</strain>
    </source>
</reference>
<comment type="catalytic activity">
    <reaction evidence="8">
        <text>a 1-O-(1Z-alkenyl)-sn-glycero-3-phosphocholine + H2O = a 2,3-saturated aldehyde + sn-glycerol 3-phosphocholine</text>
        <dbReference type="Rhea" id="RHEA:22544"/>
        <dbReference type="ChEBI" id="CHEBI:15377"/>
        <dbReference type="ChEBI" id="CHEBI:16870"/>
        <dbReference type="ChEBI" id="CHEBI:73359"/>
        <dbReference type="ChEBI" id="CHEBI:77287"/>
        <dbReference type="EC" id="3.3.2.2"/>
    </reaction>
</comment>
<dbReference type="GO" id="GO:0047408">
    <property type="term" value="F:alkenylglycerophosphocholine hydrolase activity"/>
    <property type="evidence" value="ECO:0007669"/>
    <property type="project" value="UniProtKB-EC"/>
</dbReference>
<evidence type="ECO:0000256" key="6">
    <source>
        <dbReference type="ARBA" id="ARBA00035673"/>
    </source>
</evidence>
<dbReference type="AlphaFoldDB" id="A0A8R1I694"/>
<comment type="similarity">
    <text evidence="2">Belongs to the TMEM86 family.</text>
</comment>
<name>A0A8R1I694_CAEJA</name>
<dbReference type="EnsemblMetazoa" id="CJA19476.1">
    <property type="protein sequence ID" value="CJA19476.1"/>
    <property type="gene ID" value="WBGene00138679"/>
</dbReference>
<sequence length="246" mass="27191">MRAQFSSLGLAYFVLVANFYYQSNGFHDHFTFSYSFWKVTPIVLLVAFAYLNGGGLGKSDRQTAALGLLSGGIGDFVIGLHQDGIILGALAFGIGHLYYLSLFRHHETKIHHKFLLGMLGWAVIITQLCLLPLLPEHKGPVAVFACYSMLLSTCTFIAVSQYLNGSKAQNDEGLYFRAIGFILFYISDSILIMSHTGVWKLASSFCVLSTYYTAQYFIMYGNMAAVVKKSSPTSSLKTTSSLKKIH</sequence>
<feature type="transmembrane region" description="Helical" evidence="9">
    <location>
        <begin position="174"/>
        <end position="192"/>
    </location>
</feature>
<reference evidence="11" key="1">
    <citation type="submission" date="2010-08" db="EMBL/GenBank/DDBJ databases">
        <authorList>
            <consortium name="Caenorhabditis japonica Sequencing Consortium"/>
            <person name="Wilson R.K."/>
        </authorList>
    </citation>
    <scope>NUCLEOTIDE SEQUENCE [LARGE SCALE GENOMIC DNA]</scope>
    <source>
        <strain evidence="11">DF5081</strain>
    </source>
</reference>
<feature type="transmembrane region" description="Helical" evidence="9">
    <location>
        <begin position="63"/>
        <end position="79"/>
    </location>
</feature>
<dbReference type="InterPro" id="IPR012506">
    <property type="entry name" value="TMEM86B-like"/>
</dbReference>
<evidence type="ECO:0000256" key="5">
    <source>
        <dbReference type="ARBA" id="ARBA00023136"/>
    </source>
</evidence>
<organism evidence="10 11">
    <name type="scientific">Caenorhabditis japonica</name>
    <dbReference type="NCBI Taxonomy" id="281687"/>
    <lineage>
        <taxon>Eukaryota</taxon>
        <taxon>Metazoa</taxon>
        <taxon>Ecdysozoa</taxon>
        <taxon>Nematoda</taxon>
        <taxon>Chromadorea</taxon>
        <taxon>Rhabditida</taxon>
        <taxon>Rhabditina</taxon>
        <taxon>Rhabditomorpha</taxon>
        <taxon>Rhabditoidea</taxon>
        <taxon>Rhabditidae</taxon>
        <taxon>Peloderinae</taxon>
        <taxon>Caenorhabditis</taxon>
    </lineage>
</organism>
<feature type="transmembrane region" description="Helical" evidence="9">
    <location>
        <begin position="34"/>
        <end position="51"/>
    </location>
</feature>
<evidence type="ECO:0000256" key="7">
    <source>
        <dbReference type="ARBA" id="ARBA00049458"/>
    </source>
</evidence>
<feature type="transmembrane region" description="Helical" evidence="9">
    <location>
        <begin position="85"/>
        <end position="102"/>
    </location>
</feature>
<dbReference type="Proteomes" id="UP000005237">
    <property type="component" value="Unassembled WGS sequence"/>
</dbReference>
<dbReference type="GO" id="GO:0016020">
    <property type="term" value="C:membrane"/>
    <property type="evidence" value="ECO:0007669"/>
    <property type="project" value="UniProtKB-SubCell"/>
</dbReference>
<proteinExistence type="inferred from homology"/>
<feature type="transmembrane region" description="Helical" evidence="9">
    <location>
        <begin position="114"/>
        <end position="135"/>
    </location>
</feature>
<dbReference type="EC" id="3.3.2.2" evidence="6"/>
<comment type="subcellular location">
    <subcellularLocation>
        <location evidence="1">Membrane</location>
        <topology evidence="1">Multi-pass membrane protein</topology>
    </subcellularLocation>
</comment>
<protein>
    <recommendedName>
        <fullName evidence="6">lysoplasmalogenase</fullName>
        <ecNumber evidence="6">3.3.2.2</ecNumber>
    </recommendedName>
</protein>
<evidence type="ECO:0000256" key="4">
    <source>
        <dbReference type="ARBA" id="ARBA00022989"/>
    </source>
</evidence>
<evidence type="ECO:0000256" key="8">
    <source>
        <dbReference type="ARBA" id="ARBA00049560"/>
    </source>
</evidence>
<evidence type="ECO:0000256" key="3">
    <source>
        <dbReference type="ARBA" id="ARBA00022692"/>
    </source>
</evidence>